<gene>
    <name evidence="2" type="ORF">PD5205_01364</name>
    <name evidence="1" type="ORF">PD885_02642</name>
</gene>
<evidence type="ECO:0000313" key="2">
    <source>
        <dbReference type="EMBL" id="SMR02675.1"/>
    </source>
</evidence>
<dbReference type="EMBL" id="LT853882">
    <property type="protein sequence ID" value="SMQ99872.1"/>
    <property type="molecule type" value="Genomic_DNA"/>
</dbReference>
<dbReference type="STRING" id="48664.BER92_06560"/>
<reference evidence="2 4" key="2">
    <citation type="submission" date="2017-05" db="EMBL/GenBank/DDBJ databases">
        <authorList>
            <person name="Song R."/>
            <person name="Chenine A.L."/>
            <person name="Ruprecht R.M."/>
        </authorList>
    </citation>
    <scope>NUCLEOTIDE SEQUENCE [LARGE SCALE GENOMIC DNA]</scope>
    <source>
        <strain evidence="2">PD5205</strain>
    </source>
</reference>
<evidence type="ECO:0000313" key="4">
    <source>
        <dbReference type="Proteomes" id="UP000195953"/>
    </source>
</evidence>
<organism evidence="2 4">
    <name type="scientific">Xanthomonas fragariae</name>
    <dbReference type="NCBI Taxonomy" id="48664"/>
    <lineage>
        <taxon>Bacteria</taxon>
        <taxon>Pseudomonadati</taxon>
        <taxon>Pseudomonadota</taxon>
        <taxon>Gammaproteobacteria</taxon>
        <taxon>Lysobacterales</taxon>
        <taxon>Lysobacteraceae</taxon>
        <taxon>Xanthomonas</taxon>
    </lineage>
</organism>
<dbReference type="Proteomes" id="UP000195953">
    <property type="component" value="Chromosome 1"/>
</dbReference>
<dbReference type="EMBL" id="LT853885">
    <property type="protein sequence ID" value="SMR02675.1"/>
    <property type="molecule type" value="Genomic_DNA"/>
</dbReference>
<sequence length="58" mass="6572">MALRRLVGISFLSHSNATHKNPRYIIQLKGRPYVLLIINDGGGELYLPDAPNPRRVRC</sequence>
<name>A0A1Y6GUN0_9XANT</name>
<keyword evidence="3" id="KW-1185">Reference proteome</keyword>
<accession>A0A1Y6GUN0</accession>
<proteinExistence type="predicted"/>
<evidence type="ECO:0000313" key="3">
    <source>
        <dbReference type="Proteomes" id="UP000195877"/>
    </source>
</evidence>
<reference evidence="1 3" key="1">
    <citation type="submission" date="2017-05" db="EMBL/GenBank/DDBJ databases">
        <authorList>
            <person name="Blom J."/>
        </authorList>
    </citation>
    <scope>NUCLEOTIDE SEQUENCE [LARGE SCALE GENOMIC DNA]</scope>
    <source>
        <strain evidence="1">PD885</strain>
    </source>
</reference>
<evidence type="ECO:0000313" key="1">
    <source>
        <dbReference type="EMBL" id="SMQ99872.1"/>
    </source>
</evidence>
<protein>
    <submittedName>
        <fullName evidence="2">Uncharacterized protein</fullName>
    </submittedName>
</protein>
<dbReference type="AlphaFoldDB" id="A0A1Y6GUN0"/>
<dbReference type="Proteomes" id="UP000195877">
    <property type="component" value="Chromosome 1"/>
</dbReference>